<dbReference type="GO" id="GO:0005829">
    <property type="term" value="C:cytosol"/>
    <property type="evidence" value="ECO:0007669"/>
    <property type="project" value="TreeGrafter"/>
</dbReference>
<dbReference type="EMBL" id="AZBU02000005">
    <property type="protein sequence ID" value="TKR77634.1"/>
    <property type="molecule type" value="Genomic_DNA"/>
</dbReference>
<protein>
    <recommendedName>
        <fullName evidence="3">MIF4G domain-containing protein</fullName>
    </recommendedName>
</protein>
<proteinExistence type="predicted"/>
<dbReference type="GO" id="GO:0008494">
    <property type="term" value="F:translation activator activity"/>
    <property type="evidence" value="ECO:0007669"/>
    <property type="project" value="TreeGrafter"/>
</dbReference>
<comment type="caution">
    <text evidence="1">The sequence shown here is derived from an EMBL/GenBank/DDBJ whole genome shotgun (WGS) entry which is preliminary data.</text>
</comment>
<gene>
    <name evidence="1" type="ORF">L596_018568</name>
</gene>
<keyword evidence="2" id="KW-1185">Reference proteome</keyword>
<evidence type="ECO:0008006" key="3">
    <source>
        <dbReference type="Google" id="ProtNLM"/>
    </source>
</evidence>
<reference evidence="1 2" key="2">
    <citation type="journal article" date="2019" name="G3 (Bethesda)">
        <title>Hybrid Assembly of the Genome of the Entomopathogenic Nematode Steinernema carpocapsae Identifies the X-Chromosome.</title>
        <authorList>
            <person name="Serra L."/>
            <person name="Macchietto M."/>
            <person name="Macias-Munoz A."/>
            <person name="McGill C.J."/>
            <person name="Rodriguez I.M."/>
            <person name="Rodriguez B."/>
            <person name="Murad R."/>
            <person name="Mortazavi A."/>
        </authorList>
    </citation>
    <scope>NUCLEOTIDE SEQUENCE [LARGE SCALE GENOMIC DNA]</scope>
    <source>
        <strain evidence="1 2">ALL</strain>
    </source>
</reference>
<organism evidence="1 2">
    <name type="scientific">Steinernema carpocapsae</name>
    <name type="common">Entomopathogenic nematode</name>
    <dbReference type="NCBI Taxonomy" id="34508"/>
    <lineage>
        <taxon>Eukaryota</taxon>
        <taxon>Metazoa</taxon>
        <taxon>Ecdysozoa</taxon>
        <taxon>Nematoda</taxon>
        <taxon>Chromadorea</taxon>
        <taxon>Rhabditida</taxon>
        <taxon>Tylenchina</taxon>
        <taxon>Panagrolaimomorpha</taxon>
        <taxon>Strongyloidoidea</taxon>
        <taxon>Steinernematidae</taxon>
        <taxon>Steinernema</taxon>
    </lineage>
</organism>
<dbReference type="Gene3D" id="1.25.40.180">
    <property type="match status" value="1"/>
</dbReference>
<dbReference type="OrthoDB" id="5846767at2759"/>
<evidence type="ECO:0000313" key="1">
    <source>
        <dbReference type="EMBL" id="TKR77634.1"/>
    </source>
</evidence>
<reference evidence="1 2" key="1">
    <citation type="journal article" date="2015" name="Genome Biol.">
        <title>Comparative genomics of Steinernema reveals deeply conserved gene regulatory networks.</title>
        <authorList>
            <person name="Dillman A.R."/>
            <person name="Macchietto M."/>
            <person name="Porter C.F."/>
            <person name="Rogers A."/>
            <person name="Williams B."/>
            <person name="Antoshechkin I."/>
            <person name="Lee M.M."/>
            <person name="Goodwin Z."/>
            <person name="Lu X."/>
            <person name="Lewis E.E."/>
            <person name="Goodrich-Blair H."/>
            <person name="Stock S.P."/>
            <person name="Adams B.J."/>
            <person name="Sternberg P.W."/>
            <person name="Mortazavi A."/>
        </authorList>
    </citation>
    <scope>NUCLEOTIDE SEQUENCE [LARGE SCALE GENOMIC DNA]</scope>
    <source>
        <strain evidence="1 2">ALL</strain>
    </source>
</reference>
<name>A0A4U5N5I6_STECR</name>
<dbReference type="PANTHER" id="PTHR23254">
    <property type="entry name" value="EIF4G DOMAIN PROTEIN"/>
    <property type="match status" value="1"/>
</dbReference>
<dbReference type="AlphaFoldDB" id="A0A4U5N5I6"/>
<dbReference type="SUPFAM" id="SSF48371">
    <property type="entry name" value="ARM repeat"/>
    <property type="match status" value="1"/>
</dbReference>
<accession>A0A4U5N5I6</accession>
<dbReference type="STRING" id="34508.A0A4U5N5I6"/>
<dbReference type="GO" id="GO:0006446">
    <property type="term" value="P:regulation of translational initiation"/>
    <property type="evidence" value="ECO:0007669"/>
    <property type="project" value="TreeGrafter"/>
</dbReference>
<evidence type="ECO:0000313" key="2">
    <source>
        <dbReference type="Proteomes" id="UP000298663"/>
    </source>
</evidence>
<sequence>MQDEQLRSLFNSVLLLSQEGEVPVQALAVLVQTARPEALIEQLHQKWLADQSFTPFAAQMLLQLQNMERRDATLASGCLAMILTDYRNRLEMRSQSRLMFRNSVRALHEFYPVYRKIDTCLAQSLVKPIFHTMEQLLEDDPEEADILSAAQLLIEFGRVMHQINMLEVDAIIMKVRKILIGAKNAAKIQLSTATKIRLMHAMDMWQFGWDPMMFPDCVHDFYNTVVVSPDRDEKDARRKNDVDEDINVSSLNFPQLRKETTSSSGSRESVI</sequence>
<dbReference type="Proteomes" id="UP000298663">
    <property type="component" value="Unassembled WGS sequence"/>
</dbReference>
<dbReference type="PANTHER" id="PTHR23254:SF18">
    <property type="entry name" value="RE28271P"/>
    <property type="match status" value="1"/>
</dbReference>
<dbReference type="InterPro" id="IPR051367">
    <property type="entry name" value="mRNA_TranslReg/HistoneTransl"/>
</dbReference>
<dbReference type="InterPro" id="IPR016024">
    <property type="entry name" value="ARM-type_fold"/>
</dbReference>